<dbReference type="GeneID" id="80881074"/>
<organism evidence="2 3">
    <name type="scientific">Lipomyces tetrasporus</name>
    <dbReference type="NCBI Taxonomy" id="54092"/>
    <lineage>
        <taxon>Eukaryota</taxon>
        <taxon>Fungi</taxon>
        <taxon>Dikarya</taxon>
        <taxon>Ascomycota</taxon>
        <taxon>Saccharomycotina</taxon>
        <taxon>Lipomycetes</taxon>
        <taxon>Lipomycetales</taxon>
        <taxon>Lipomycetaceae</taxon>
        <taxon>Lipomyces</taxon>
    </lineage>
</organism>
<dbReference type="AlphaFoldDB" id="A0AAD7QV93"/>
<gene>
    <name evidence="2" type="ORF">POJ06DRAFT_236611</name>
</gene>
<comment type="caution">
    <text evidence="2">The sequence shown here is derived from an EMBL/GenBank/DDBJ whole genome shotgun (WGS) entry which is preliminary data.</text>
</comment>
<proteinExistence type="predicted"/>
<feature type="region of interest" description="Disordered" evidence="1">
    <location>
        <begin position="363"/>
        <end position="393"/>
    </location>
</feature>
<evidence type="ECO:0000313" key="2">
    <source>
        <dbReference type="EMBL" id="KAJ8101970.1"/>
    </source>
</evidence>
<sequence length="393" mass="43435">MDYKPLLEALRIICMPLPDDTDGRFHIRAGNHQYDGRCLTLALLYEGRCPDSIADDLWKSLVKSGSQVDSVKKVIVAESVSSLCKVSSAIGRIAPADGGTWQAAAVRFSSSERLREIMVEWVGSIFEHMLFPIRRDGAFPESLSSSRMSSSAGASSLRSRILERDGVVSPVGRAIDRSAPKDLRQSGLGRVDILEVAYIMHLLVSNYSRMQSLLSMFAGTNGKTKLESLTINSPRNMFCTDHFTHTLFDEFVIGVEHLNGKFWLRKLIPRAALGNIGVCQNGEEVIFGHGPLGLTIDLPDGELFNIHLAIGRVLRMSGVGEIISKILREEENYNDGYVIDEASDARISGFALKMALNRLQESQWDESSLTDSRNKQRQAQDASDSTNSVRDPT</sequence>
<accession>A0AAD7QV93</accession>
<dbReference type="Proteomes" id="UP001217417">
    <property type="component" value="Unassembled WGS sequence"/>
</dbReference>
<keyword evidence="3" id="KW-1185">Reference proteome</keyword>
<dbReference type="RefSeq" id="XP_056045420.1">
    <property type="nucleotide sequence ID" value="XM_056185908.1"/>
</dbReference>
<evidence type="ECO:0008006" key="4">
    <source>
        <dbReference type="Google" id="ProtNLM"/>
    </source>
</evidence>
<reference evidence="2" key="1">
    <citation type="submission" date="2023-03" db="EMBL/GenBank/DDBJ databases">
        <title>Near-Complete genome sequence of Lipomyces tetrasporous NRRL Y-64009, an oleaginous yeast capable of growing on lignocellulosic hydrolysates.</title>
        <authorList>
            <consortium name="Lawrence Berkeley National Laboratory"/>
            <person name="Jagtap S.S."/>
            <person name="Liu J.-J."/>
            <person name="Walukiewicz H.E."/>
            <person name="Pangilinan J."/>
            <person name="Lipzen A."/>
            <person name="Ahrendt S."/>
            <person name="Koriabine M."/>
            <person name="Cobaugh K."/>
            <person name="Salamov A."/>
            <person name="Yoshinaga Y."/>
            <person name="Ng V."/>
            <person name="Daum C."/>
            <person name="Grigoriev I.V."/>
            <person name="Slininger P.J."/>
            <person name="Dien B.S."/>
            <person name="Jin Y.-S."/>
            <person name="Rao C.V."/>
        </authorList>
    </citation>
    <scope>NUCLEOTIDE SEQUENCE</scope>
    <source>
        <strain evidence="2">NRRL Y-64009</strain>
    </source>
</reference>
<dbReference type="EMBL" id="JARPMG010000003">
    <property type="protein sequence ID" value="KAJ8101970.1"/>
    <property type="molecule type" value="Genomic_DNA"/>
</dbReference>
<protein>
    <recommendedName>
        <fullName evidence="4">HNH nuclease domain-containing protein</fullName>
    </recommendedName>
</protein>
<name>A0AAD7QV93_9ASCO</name>
<evidence type="ECO:0000313" key="3">
    <source>
        <dbReference type="Proteomes" id="UP001217417"/>
    </source>
</evidence>
<evidence type="ECO:0000256" key="1">
    <source>
        <dbReference type="SAM" id="MobiDB-lite"/>
    </source>
</evidence>